<dbReference type="InterPro" id="IPR051534">
    <property type="entry name" value="CBASS_pafABC_assoc_protein"/>
</dbReference>
<keyword evidence="1" id="KW-0805">Transcription regulation</keyword>
<dbReference type="InterPro" id="IPR036390">
    <property type="entry name" value="WH_DNA-bd_sf"/>
</dbReference>
<dbReference type="AlphaFoldDB" id="A0A174G2R0"/>
<evidence type="ECO:0000313" key="4">
    <source>
        <dbReference type="EMBL" id="CUO55129.1"/>
    </source>
</evidence>
<reference evidence="4 5" key="1">
    <citation type="submission" date="2015-09" db="EMBL/GenBank/DDBJ databases">
        <authorList>
            <consortium name="Pathogen Informatics"/>
        </authorList>
    </citation>
    <scope>NUCLEOTIDE SEQUENCE [LARGE SCALE GENOMIC DNA]</scope>
    <source>
        <strain evidence="4 5">2789STDY5834855</strain>
    </source>
</reference>
<dbReference type="InterPro" id="IPR001034">
    <property type="entry name" value="DeoR_HTH"/>
</dbReference>
<dbReference type="InterPro" id="IPR036388">
    <property type="entry name" value="WH-like_DNA-bd_sf"/>
</dbReference>
<dbReference type="SUPFAM" id="SSF46785">
    <property type="entry name" value="Winged helix' DNA-binding domain"/>
    <property type="match status" value="1"/>
</dbReference>
<dbReference type="PANTHER" id="PTHR34580">
    <property type="match status" value="1"/>
</dbReference>
<dbReference type="RefSeq" id="WP_042400498.1">
    <property type="nucleotide sequence ID" value="NZ_CYYT01000052.1"/>
</dbReference>
<dbReference type="SMART" id="SM00420">
    <property type="entry name" value="HTH_DEOR"/>
    <property type="match status" value="1"/>
</dbReference>
<keyword evidence="2" id="KW-0804">Transcription</keyword>
<dbReference type="PANTHER" id="PTHR34580:SF1">
    <property type="entry name" value="PROTEIN PAFC"/>
    <property type="match status" value="1"/>
</dbReference>
<name>A0A174G2R0_9CLOT</name>
<dbReference type="EMBL" id="CYZV01000030">
    <property type="protein sequence ID" value="CUO55129.1"/>
    <property type="molecule type" value="Genomic_DNA"/>
</dbReference>
<dbReference type="GO" id="GO:0003700">
    <property type="term" value="F:DNA-binding transcription factor activity"/>
    <property type="evidence" value="ECO:0007669"/>
    <property type="project" value="InterPro"/>
</dbReference>
<dbReference type="OrthoDB" id="9815009at2"/>
<evidence type="ECO:0000256" key="1">
    <source>
        <dbReference type="ARBA" id="ARBA00023015"/>
    </source>
</evidence>
<protein>
    <submittedName>
        <fullName evidence="4">Helix-turn-helix type 11 domain-containing protein</fullName>
    </submittedName>
</protein>
<dbReference type="Proteomes" id="UP000095558">
    <property type="component" value="Unassembled WGS sequence"/>
</dbReference>
<feature type="domain" description="HTH deoR-type" evidence="3">
    <location>
        <begin position="1"/>
        <end position="55"/>
    </location>
</feature>
<dbReference type="GeneID" id="83012693"/>
<evidence type="ECO:0000259" key="3">
    <source>
        <dbReference type="PROSITE" id="PS51000"/>
    </source>
</evidence>
<dbReference type="Gene3D" id="1.10.10.10">
    <property type="entry name" value="Winged helix-like DNA-binding domain superfamily/Winged helix DNA-binding domain"/>
    <property type="match status" value="1"/>
</dbReference>
<sequence length="216" mass="25180">MRLLEILFYLLRSSSKVTIKELATVYNVSPRTIQRDLDKLSVLGIPIIIYRGKNGGVIIDGDYVINRQILRNNDYEKLMFSIYISENISKDIEEANLIDRFKILDKGNSTKALEKLKEHFIVDLYDEKFDAESNICKEIDKALENKNYIEIDSKKGKITLLPISYVLRKEGLCLYGYNEEYKLLLIKDIYNVVVINKKCKANIIDYRINKKNIKIV</sequence>
<proteinExistence type="predicted"/>
<dbReference type="Pfam" id="PF08279">
    <property type="entry name" value="HTH_11"/>
    <property type="match status" value="1"/>
</dbReference>
<evidence type="ECO:0000256" key="2">
    <source>
        <dbReference type="ARBA" id="ARBA00023163"/>
    </source>
</evidence>
<evidence type="ECO:0000313" key="5">
    <source>
        <dbReference type="Proteomes" id="UP000095558"/>
    </source>
</evidence>
<accession>A0A174G2R0</accession>
<organism evidence="4 5">
    <name type="scientific">Clostridium disporicum</name>
    <dbReference type="NCBI Taxonomy" id="84024"/>
    <lineage>
        <taxon>Bacteria</taxon>
        <taxon>Bacillati</taxon>
        <taxon>Bacillota</taxon>
        <taxon>Clostridia</taxon>
        <taxon>Eubacteriales</taxon>
        <taxon>Clostridiaceae</taxon>
        <taxon>Clostridium</taxon>
    </lineage>
</organism>
<gene>
    <name evidence="4" type="ORF">ERS852470_02671</name>
</gene>
<dbReference type="PROSITE" id="PS51000">
    <property type="entry name" value="HTH_DEOR_2"/>
    <property type="match status" value="1"/>
</dbReference>
<dbReference type="InterPro" id="IPR013196">
    <property type="entry name" value="HTH_11"/>
</dbReference>